<evidence type="ECO:0000313" key="3">
    <source>
        <dbReference type="Proteomes" id="UP000288805"/>
    </source>
</evidence>
<dbReference type="Pfam" id="PF13960">
    <property type="entry name" value="DUF4218"/>
    <property type="match status" value="1"/>
</dbReference>
<dbReference type="SUPFAM" id="SSF54001">
    <property type="entry name" value="Cysteine proteinases"/>
    <property type="match status" value="1"/>
</dbReference>
<proteinExistence type="predicted"/>
<dbReference type="Proteomes" id="UP000288805">
    <property type="component" value="Unassembled WGS sequence"/>
</dbReference>
<name>A0A438GMM6_VITVI</name>
<dbReference type="PANTHER" id="PTHR33018:SF31">
    <property type="entry name" value="TRANSPOSASE, PTTA_EN_SPM, PLANT"/>
    <property type="match status" value="1"/>
</dbReference>
<dbReference type="EMBL" id="QGNW01000391">
    <property type="protein sequence ID" value="RVW73461.1"/>
    <property type="molecule type" value="Genomic_DNA"/>
</dbReference>
<evidence type="ECO:0000313" key="2">
    <source>
        <dbReference type="EMBL" id="RVW73461.1"/>
    </source>
</evidence>
<comment type="caution">
    <text evidence="2">The sequence shown here is derived from an EMBL/GenBank/DDBJ whole genome shotgun (WGS) entry which is preliminary data.</text>
</comment>
<protein>
    <recommendedName>
        <fullName evidence="1">DUF4218 domain-containing protein</fullName>
    </recommendedName>
</protein>
<evidence type="ECO:0000259" key="1">
    <source>
        <dbReference type="Pfam" id="PF13960"/>
    </source>
</evidence>
<dbReference type="InterPro" id="IPR038765">
    <property type="entry name" value="Papain-like_cys_pep_sf"/>
</dbReference>
<dbReference type="AlphaFoldDB" id="A0A438GMM6"/>
<dbReference type="InterPro" id="IPR025452">
    <property type="entry name" value="DUF4218"/>
</dbReference>
<accession>A0A438GMM6</accession>
<reference evidence="2 3" key="1">
    <citation type="journal article" date="2018" name="PLoS Genet.">
        <title>Population sequencing reveals clonal diversity and ancestral inbreeding in the grapevine cultivar Chardonnay.</title>
        <authorList>
            <person name="Roach M.J."/>
            <person name="Johnson D.L."/>
            <person name="Bohlmann J."/>
            <person name="van Vuuren H.J."/>
            <person name="Jones S.J."/>
            <person name="Pretorius I.S."/>
            <person name="Schmidt S.A."/>
            <person name="Borneman A.R."/>
        </authorList>
    </citation>
    <scope>NUCLEOTIDE SEQUENCE [LARGE SCALE GENOMIC DNA]</scope>
    <source>
        <strain evidence="3">cv. Chardonnay</strain>
        <tissue evidence="2">Leaf</tissue>
    </source>
</reference>
<dbReference type="InterPro" id="IPR004252">
    <property type="entry name" value="Probable_transposase_24"/>
</dbReference>
<feature type="domain" description="DUF4218" evidence="1">
    <location>
        <begin position="1"/>
        <end position="69"/>
    </location>
</feature>
<dbReference type="PANTHER" id="PTHR33018">
    <property type="entry name" value="OS10G0338966 PROTEIN-RELATED"/>
    <property type="match status" value="1"/>
</dbReference>
<organism evidence="2 3">
    <name type="scientific">Vitis vinifera</name>
    <name type="common">Grape</name>
    <dbReference type="NCBI Taxonomy" id="29760"/>
    <lineage>
        <taxon>Eukaryota</taxon>
        <taxon>Viridiplantae</taxon>
        <taxon>Streptophyta</taxon>
        <taxon>Embryophyta</taxon>
        <taxon>Tracheophyta</taxon>
        <taxon>Spermatophyta</taxon>
        <taxon>Magnoliopsida</taxon>
        <taxon>eudicotyledons</taxon>
        <taxon>Gunneridae</taxon>
        <taxon>Pentapetalae</taxon>
        <taxon>rosids</taxon>
        <taxon>Vitales</taxon>
        <taxon>Vitaceae</taxon>
        <taxon>Viteae</taxon>
        <taxon>Vitis</taxon>
    </lineage>
</organism>
<sequence>MLHLTVHLVREVRLCGPVYLRWMYPFERFMKVLKGYVRNRNRPEGCIVECYIVEEAIEFCTEYLSNVDAIGIPISVNINQKIGARYLEIEVAIGNNEPISETLKWIAHGPSHYVSKYHGYVINGCRYHRTLPEVEAFDAMDDSDAICIRGDCEGIWIENKSSIMDPEKGEKTTKRKYRGMTRKSMITKNRSKGIKLQVKYNLDGIFIGESAVHLTSYLGVLAHTMVPIRYQTWHVVPKQLKDKLWDSIEGAFSLNPKSRRNCMLTIGKCFRSFKNMLTVKYILPFKDQPELLKKPPIQYIFIEDEDWKMFVKDRLSDRFKEYREVQKERRKKHIYNHHLSRKGNAGLEEEMMVASGSTESIDRSILWKKAREKKDGTFDEVAIPVIEKIDKLLKESQENGRSVNGSNDILVEALGTPEYSGRVRAKGKHHIPRQYFNSAVDRAVRDFIAASKEEQRNFQAEVLAKLSQVGVVTPQSDVSSSNMKQKQLLLLEVVEKPIRRGEDASPLVPIEPKNKVRKCELAVETKENIVAGGTIILECGPNYLVVVDASYDSSAPLPIPIPGQTTTVRAAIGYQVLWPAHLVIIHTLISTSKKGKKQKENEVEVKSKGEKAQDIKNFEALVGLMLSTSRVHPVDFPDDVFGESFKTFLMKEDMDMIISSKEVSSNCILYYIWHLHRKLIDGKQVEQYVFVNPALVSKAGMGEGSKENRSRVIADRLRNAKHAEYMLIPYNPE</sequence>
<gene>
    <name evidence="2" type="ORF">CK203_057952</name>
</gene>
<dbReference type="Pfam" id="PF03004">
    <property type="entry name" value="Transposase_24"/>
    <property type="match status" value="1"/>
</dbReference>